<keyword evidence="7" id="KW-0406">Ion transport</keyword>
<evidence type="ECO:0000256" key="12">
    <source>
        <dbReference type="ARBA" id="ARBA00023136"/>
    </source>
</evidence>
<feature type="transmembrane region" description="Helical" evidence="14">
    <location>
        <begin position="191"/>
        <end position="208"/>
    </location>
</feature>
<evidence type="ECO:0000256" key="2">
    <source>
        <dbReference type="ARBA" id="ARBA00006024"/>
    </source>
</evidence>
<dbReference type="GO" id="GO:0005886">
    <property type="term" value="C:plasma membrane"/>
    <property type="evidence" value="ECO:0007669"/>
    <property type="project" value="UniProtKB-SubCell"/>
</dbReference>
<dbReference type="InterPro" id="IPR001757">
    <property type="entry name" value="P_typ_ATPase"/>
</dbReference>
<dbReference type="InterPro" id="IPR036412">
    <property type="entry name" value="HAD-like_sf"/>
</dbReference>
<feature type="transmembrane region" description="Helical" evidence="14">
    <location>
        <begin position="160"/>
        <end position="179"/>
    </location>
</feature>
<dbReference type="InterPro" id="IPR023214">
    <property type="entry name" value="HAD_sf"/>
</dbReference>
<feature type="domain" description="P-type ATPase A" evidence="16">
    <location>
        <begin position="226"/>
        <end position="326"/>
    </location>
</feature>
<dbReference type="PANTHER" id="PTHR43520">
    <property type="entry name" value="ATP7, ISOFORM B"/>
    <property type="match status" value="1"/>
</dbReference>
<feature type="compositionally biased region" description="Low complexity" evidence="15">
    <location>
        <begin position="1"/>
        <end position="12"/>
    </location>
</feature>
<dbReference type="Pfam" id="PF00702">
    <property type="entry name" value="Hydrolase"/>
    <property type="match status" value="1"/>
</dbReference>
<dbReference type="EMBL" id="WJQR01000014">
    <property type="protein sequence ID" value="MRI82591.1"/>
    <property type="molecule type" value="Genomic_DNA"/>
</dbReference>
<keyword evidence="8 14" id="KW-0067">ATP-binding</keyword>
<evidence type="ECO:0000256" key="10">
    <source>
        <dbReference type="ARBA" id="ARBA00022989"/>
    </source>
</evidence>
<dbReference type="Proteomes" id="UP000469870">
    <property type="component" value="Unassembled WGS sequence"/>
</dbReference>
<dbReference type="SUPFAM" id="SSF81665">
    <property type="entry name" value="Calcium ATPase, transmembrane domain M"/>
    <property type="match status" value="1"/>
</dbReference>
<dbReference type="Pfam" id="PF00122">
    <property type="entry name" value="E1-E2_ATPase"/>
    <property type="match status" value="1"/>
</dbReference>
<dbReference type="PRINTS" id="PR00943">
    <property type="entry name" value="CUATPASE"/>
</dbReference>
<dbReference type="NCBIfam" id="TIGR01494">
    <property type="entry name" value="ATPase_P-type"/>
    <property type="match status" value="1"/>
</dbReference>
<feature type="transmembrane region" description="Helical" evidence="14">
    <location>
        <begin position="119"/>
        <end position="139"/>
    </location>
</feature>
<evidence type="ECO:0000313" key="18">
    <source>
        <dbReference type="Proteomes" id="UP000469870"/>
    </source>
</evidence>
<comment type="similarity">
    <text evidence="2 14">Belongs to the cation transport ATPase (P-type) (TC 3.A.3) family. Type IB subfamily.</text>
</comment>
<dbReference type="GO" id="GO:0055070">
    <property type="term" value="P:copper ion homeostasis"/>
    <property type="evidence" value="ECO:0007669"/>
    <property type="project" value="TreeGrafter"/>
</dbReference>
<keyword evidence="7" id="KW-0813">Transport</keyword>
<evidence type="ECO:0000256" key="8">
    <source>
        <dbReference type="ARBA" id="ARBA00022840"/>
    </source>
</evidence>
<comment type="catalytic activity">
    <reaction evidence="13">
        <text>Cu(+)(in) + ATP + H2O = Cu(+)(out) + ADP + phosphate + H(+)</text>
        <dbReference type="Rhea" id="RHEA:25792"/>
        <dbReference type="ChEBI" id="CHEBI:15377"/>
        <dbReference type="ChEBI" id="CHEBI:15378"/>
        <dbReference type="ChEBI" id="CHEBI:30616"/>
        <dbReference type="ChEBI" id="CHEBI:43474"/>
        <dbReference type="ChEBI" id="CHEBI:49552"/>
        <dbReference type="ChEBI" id="CHEBI:456216"/>
        <dbReference type="EC" id="7.2.2.8"/>
    </reaction>
</comment>
<dbReference type="InterPro" id="IPR023298">
    <property type="entry name" value="ATPase_P-typ_TM_dom_sf"/>
</dbReference>
<dbReference type="PRINTS" id="PR00119">
    <property type="entry name" value="CATATPASE"/>
</dbReference>
<keyword evidence="7" id="KW-0187">Copper transport</keyword>
<evidence type="ECO:0000256" key="9">
    <source>
        <dbReference type="ARBA" id="ARBA00022967"/>
    </source>
</evidence>
<dbReference type="EC" id="7.2.2.8" evidence="3"/>
<dbReference type="GO" id="GO:0005507">
    <property type="term" value="F:copper ion binding"/>
    <property type="evidence" value="ECO:0007669"/>
    <property type="project" value="TreeGrafter"/>
</dbReference>
<feature type="compositionally biased region" description="Basic and acidic residues" evidence="15">
    <location>
        <begin position="41"/>
        <end position="81"/>
    </location>
</feature>
<evidence type="ECO:0000313" key="17">
    <source>
        <dbReference type="EMBL" id="MRI82591.1"/>
    </source>
</evidence>
<evidence type="ECO:0000256" key="7">
    <source>
        <dbReference type="ARBA" id="ARBA00022796"/>
    </source>
</evidence>
<feature type="compositionally biased region" description="Basic and acidic residues" evidence="15">
    <location>
        <begin position="14"/>
        <end position="28"/>
    </location>
</feature>
<proteinExistence type="inferred from homology"/>
<evidence type="ECO:0000256" key="3">
    <source>
        <dbReference type="ARBA" id="ARBA00012517"/>
    </source>
</evidence>
<feature type="transmembrane region" description="Helical" evidence="14">
    <location>
        <begin position="371"/>
        <end position="395"/>
    </location>
</feature>
<evidence type="ECO:0000256" key="4">
    <source>
        <dbReference type="ARBA" id="ARBA00022692"/>
    </source>
</evidence>
<feature type="compositionally biased region" description="Basic residues" evidence="15">
    <location>
        <begin position="29"/>
        <end position="40"/>
    </location>
</feature>
<dbReference type="Gene3D" id="3.40.50.1000">
    <property type="entry name" value="HAD superfamily/HAD-like"/>
    <property type="match status" value="1"/>
</dbReference>
<feature type="transmembrane region" description="Helical" evidence="14">
    <location>
        <begin position="678"/>
        <end position="697"/>
    </location>
</feature>
<dbReference type="AlphaFoldDB" id="A0A844C521"/>
<organism evidence="17 18">
    <name type="scientific">Fundicoccus ignavus</name>
    <dbReference type="NCBI Taxonomy" id="2664442"/>
    <lineage>
        <taxon>Bacteria</taxon>
        <taxon>Bacillati</taxon>
        <taxon>Bacillota</taxon>
        <taxon>Bacilli</taxon>
        <taxon>Lactobacillales</taxon>
        <taxon>Aerococcaceae</taxon>
        <taxon>Fundicoccus</taxon>
    </lineage>
</organism>
<dbReference type="InterPro" id="IPR059000">
    <property type="entry name" value="ATPase_P-type_domA"/>
</dbReference>
<keyword evidence="6 14" id="KW-0547">Nucleotide-binding</keyword>
<dbReference type="PANTHER" id="PTHR43520:SF8">
    <property type="entry name" value="P-TYPE CU(+) TRANSPORTER"/>
    <property type="match status" value="1"/>
</dbReference>
<dbReference type="SUPFAM" id="SSF81653">
    <property type="entry name" value="Calcium ATPase, transduction domain A"/>
    <property type="match status" value="1"/>
</dbReference>
<protein>
    <recommendedName>
        <fullName evidence="3">P-type Cu(+) transporter</fullName>
        <ecNumber evidence="3">7.2.2.8</ecNumber>
    </recommendedName>
</protein>
<feature type="region of interest" description="Disordered" evidence="15">
    <location>
        <begin position="1"/>
        <end position="86"/>
    </location>
</feature>
<dbReference type="NCBIfam" id="TIGR01512">
    <property type="entry name" value="ATPase-IB2_Cd"/>
    <property type="match status" value="1"/>
</dbReference>
<keyword evidence="14" id="KW-1003">Cell membrane</keyword>
<name>A0A844C521_9LACT</name>
<keyword evidence="9" id="KW-1278">Translocase</keyword>
<feature type="transmembrane region" description="Helical" evidence="14">
    <location>
        <begin position="703"/>
        <end position="724"/>
    </location>
</feature>
<dbReference type="GO" id="GO:0140581">
    <property type="term" value="F:P-type monovalent copper transporter activity"/>
    <property type="evidence" value="ECO:0007669"/>
    <property type="project" value="UniProtKB-EC"/>
</dbReference>
<evidence type="ECO:0000259" key="16">
    <source>
        <dbReference type="Pfam" id="PF00122"/>
    </source>
</evidence>
<dbReference type="Gene3D" id="3.40.1110.10">
    <property type="entry name" value="Calcium-transporting ATPase, cytoplasmic domain N"/>
    <property type="match status" value="1"/>
</dbReference>
<keyword evidence="17" id="KW-0378">Hydrolase</keyword>
<keyword evidence="4 14" id="KW-0812">Transmembrane</keyword>
<keyword evidence="11" id="KW-0186">Copper</keyword>
<evidence type="ECO:0000256" key="5">
    <source>
        <dbReference type="ARBA" id="ARBA00022723"/>
    </source>
</evidence>
<gene>
    <name evidence="17" type="primary">cadA</name>
    <name evidence="17" type="ORF">GIY11_11280</name>
</gene>
<comment type="caution">
    <text evidence="17">The sequence shown here is derived from an EMBL/GenBank/DDBJ whole genome shotgun (WGS) entry which is preliminary data.</text>
</comment>
<dbReference type="InterPro" id="IPR018303">
    <property type="entry name" value="ATPase_P-typ_P_site"/>
</dbReference>
<evidence type="ECO:0000256" key="6">
    <source>
        <dbReference type="ARBA" id="ARBA00022741"/>
    </source>
</evidence>
<dbReference type="InterPro" id="IPR008250">
    <property type="entry name" value="ATPase_P-typ_transduc_dom_A_sf"/>
</dbReference>
<dbReference type="GO" id="GO:0043682">
    <property type="term" value="F:P-type divalent copper transporter activity"/>
    <property type="evidence" value="ECO:0007669"/>
    <property type="project" value="TreeGrafter"/>
</dbReference>
<dbReference type="Gene3D" id="2.70.150.10">
    <property type="entry name" value="Calcium-transporting ATPase, cytoplasmic transduction domain A"/>
    <property type="match status" value="1"/>
</dbReference>
<dbReference type="InterPro" id="IPR023299">
    <property type="entry name" value="ATPase_P-typ_cyto_dom_N"/>
</dbReference>
<evidence type="ECO:0000256" key="11">
    <source>
        <dbReference type="ARBA" id="ARBA00023008"/>
    </source>
</evidence>
<keyword evidence="5 14" id="KW-0479">Metal-binding</keyword>
<comment type="subcellular location">
    <subcellularLocation>
        <location evidence="14">Cell membrane</location>
    </subcellularLocation>
    <subcellularLocation>
        <location evidence="1">Endomembrane system</location>
        <topology evidence="1">Multi-pass membrane protein</topology>
    </subcellularLocation>
</comment>
<dbReference type="InterPro" id="IPR027256">
    <property type="entry name" value="P-typ_ATPase_IB"/>
</dbReference>
<sequence>MDKQHTQQTKTQHGGHDGHNGHDQGEHEHHHHAHHSHDHHSHGAHEHSGHDGHSDHNHSHGGHDHSGHSGHDHDHGHGGHDHHAHHHHGDFKTIFIRSLFLGVPILLLSPFFGLTEAGLIHFTYSDIVVAILSTILLVYGGKPFFQGGWQEIKSKAPSMMALVSLGLGVSYLYSMYAVISTYLLDRPMMDFFFEFASLVLIMLLGHWIEMEALGDAGDAQAALAALLPKEVHVVKEDESIETKALSALTIGEVVRVQAGENIPADGVIVRGESRVNEALLTGEAVPVEKAVGDQAIGGSTNGQGVLYIETQEVGENSFISQVQALVRQAQSHPSRAEDLANRVASWLFWIALGTALIAFIVWFNLEGLESAVSFAVATLIIACPHALGLAIPLVVSRSTSLGAQRGLLVKNREVYELTSKATHIVLDKTGTLTTGEFKVLDTQVFGTDYTEEEFIALLAGLEAGSSHPIAQSIITHAEAASIQASHFEQVEVLAGKGVSGQLNGKDYQLLSQKAYGQPLDVQVPTGATLSILTENGQAIGTVALGDELKATSKALIDFLKAQGIQPMIATGDNESAAKAVADLLEVDYRASMSPQDKYALIESYKNAGQTVIMVGDGVNDAPSLALADVGVAVGAGTQVALDSADVILTQSDPGDIEAFVELSINTDRKMKQNLAWGAGYNFLAIPIAAGILAPIGLTLAPAVGAILMSASTVIVAINAMTLNLSESE</sequence>
<evidence type="ECO:0000256" key="1">
    <source>
        <dbReference type="ARBA" id="ARBA00004127"/>
    </source>
</evidence>
<dbReference type="GO" id="GO:0005524">
    <property type="term" value="F:ATP binding"/>
    <property type="evidence" value="ECO:0007669"/>
    <property type="project" value="UniProtKB-UniRule"/>
</dbReference>
<dbReference type="GO" id="GO:0012505">
    <property type="term" value="C:endomembrane system"/>
    <property type="evidence" value="ECO:0007669"/>
    <property type="project" value="UniProtKB-SubCell"/>
</dbReference>
<feature type="transmembrane region" description="Helical" evidence="14">
    <location>
        <begin position="94"/>
        <end position="113"/>
    </location>
</feature>
<accession>A0A844C521</accession>
<evidence type="ECO:0000256" key="14">
    <source>
        <dbReference type="RuleBase" id="RU362081"/>
    </source>
</evidence>
<dbReference type="GO" id="GO:0016887">
    <property type="term" value="F:ATP hydrolysis activity"/>
    <property type="evidence" value="ECO:0007669"/>
    <property type="project" value="InterPro"/>
</dbReference>
<dbReference type="SUPFAM" id="SSF56784">
    <property type="entry name" value="HAD-like"/>
    <property type="match status" value="1"/>
</dbReference>
<dbReference type="NCBIfam" id="TIGR01525">
    <property type="entry name" value="ATPase-IB_hvy"/>
    <property type="match status" value="1"/>
</dbReference>
<evidence type="ECO:0000256" key="15">
    <source>
        <dbReference type="SAM" id="MobiDB-lite"/>
    </source>
</evidence>
<dbReference type="PROSITE" id="PS00154">
    <property type="entry name" value="ATPASE_E1_E2"/>
    <property type="match status" value="1"/>
</dbReference>
<dbReference type="NCBIfam" id="TIGR01511">
    <property type="entry name" value="ATPase-IB1_Cu"/>
    <property type="match status" value="1"/>
</dbReference>
<keyword evidence="10 14" id="KW-1133">Transmembrane helix</keyword>
<reference evidence="17 18" key="1">
    <citation type="submission" date="2019-11" db="EMBL/GenBank/DDBJ databases">
        <title>Characterisation of Fundicoccus ignavus gen. nov. sp. nov., a novel genus of the family Aerococcaceae isolated from bulk tank milk.</title>
        <authorList>
            <person name="Siebert A."/>
            <person name="Huptas C."/>
            <person name="Wenning M."/>
            <person name="Scherer S."/>
            <person name="Doll E.V."/>
        </authorList>
    </citation>
    <scope>NUCLEOTIDE SEQUENCE [LARGE SCALE GENOMIC DNA]</scope>
    <source>
        <strain evidence="17 18">DSM 109653</strain>
    </source>
</reference>
<feature type="transmembrane region" description="Helical" evidence="14">
    <location>
        <begin position="343"/>
        <end position="365"/>
    </location>
</feature>
<keyword evidence="12 14" id="KW-0472">Membrane</keyword>
<evidence type="ECO:0000256" key="13">
    <source>
        <dbReference type="ARBA" id="ARBA00049289"/>
    </source>
</evidence>